<dbReference type="RefSeq" id="XP_040744720.1">
    <property type="nucleotide sequence ID" value="XM_040883213.1"/>
</dbReference>
<protein>
    <submittedName>
        <fullName evidence="2">Uncharacterized protein</fullName>
    </submittedName>
</protein>
<proteinExistence type="predicted"/>
<feature type="region of interest" description="Disordered" evidence="1">
    <location>
        <begin position="1"/>
        <end position="126"/>
    </location>
</feature>
<dbReference type="AlphaFoldDB" id="A0A1Y1WCV6"/>
<dbReference type="Proteomes" id="UP000193922">
    <property type="component" value="Unassembled WGS sequence"/>
</dbReference>
<evidence type="ECO:0000313" key="3">
    <source>
        <dbReference type="Proteomes" id="UP000193922"/>
    </source>
</evidence>
<feature type="compositionally biased region" description="Pro residues" evidence="1">
    <location>
        <begin position="365"/>
        <end position="374"/>
    </location>
</feature>
<name>A0A1Y1WCV6_9FUNG</name>
<dbReference type="OrthoDB" id="5597387at2759"/>
<feature type="region of interest" description="Disordered" evidence="1">
    <location>
        <begin position="359"/>
        <end position="436"/>
    </location>
</feature>
<comment type="caution">
    <text evidence="2">The sequence shown here is derived from an EMBL/GenBank/DDBJ whole genome shotgun (WGS) entry which is preliminary data.</text>
</comment>
<feature type="compositionally biased region" description="Basic and acidic residues" evidence="1">
    <location>
        <begin position="59"/>
        <end position="68"/>
    </location>
</feature>
<feature type="compositionally biased region" description="Basic and acidic residues" evidence="1">
    <location>
        <begin position="413"/>
        <end position="429"/>
    </location>
</feature>
<reference evidence="2 3" key="1">
    <citation type="submission" date="2016-07" db="EMBL/GenBank/DDBJ databases">
        <title>Pervasive Adenine N6-methylation of Active Genes in Fungi.</title>
        <authorList>
            <consortium name="DOE Joint Genome Institute"/>
            <person name="Mondo S.J."/>
            <person name="Dannebaum R.O."/>
            <person name="Kuo R.C."/>
            <person name="Labutti K."/>
            <person name="Haridas S."/>
            <person name="Kuo A."/>
            <person name="Salamov A."/>
            <person name="Ahrendt S.R."/>
            <person name="Lipzen A."/>
            <person name="Sullivan W."/>
            <person name="Andreopoulos W.B."/>
            <person name="Clum A."/>
            <person name="Lindquist E."/>
            <person name="Daum C."/>
            <person name="Ramamoorthy G.K."/>
            <person name="Gryganskyi A."/>
            <person name="Culley D."/>
            <person name="Magnuson J.K."/>
            <person name="James T.Y."/>
            <person name="O'Malley M.A."/>
            <person name="Stajich J.E."/>
            <person name="Spatafora J.W."/>
            <person name="Visel A."/>
            <person name="Grigoriev I.V."/>
        </authorList>
    </citation>
    <scope>NUCLEOTIDE SEQUENCE [LARGE SCALE GENOMIC DNA]</scope>
    <source>
        <strain evidence="2 3">ATCC 12442</strain>
    </source>
</reference>
<evidence type="ECO:0000313" key="2">
    <source>
        <dbReference type="EMBL" id="ORX71205.1"/>
    </source>
</evidence>
<feature type="region of interest" description="Disordered" evidence="1">
    <location>
        <begin position="448"/>
        <end position="469"/>
    </location>
</feature>
<organism evidence="2 3">
    <name type="scientific">Linderina pennispora</name>
    <dbReference type="NCBI Taxonomy" id="61395"/>
    <lineage>
        <taxon>Eukaryota</taxon>
        <taxon>Fungi</taxon>
        <taxon>Fungi incertae sedis</taxon>
        <taxon>Zoopagomycota</taxon>
        <taxon>Kickxellomycotina</taxon>
        <taxon>Kickxellomycetes</taxon>
        <taxon>Kickxellales</taxon>
        <taxon>Kickxellaceae</taxon>
        <taxon>Linderina</taxon>
    </lineage>
</organism>
<sequence length="615" mass="66659">MSATKHAPVQTSNPQGRRSKSKKPGAAQRSRGPPQVRVSVRASSEQPCRRSRSRTPSRTPDKFSDVWARKPTRAKLSLESMSLSGLFHSKSQKIKTARKSPAKHSRRRSISEPAEQPRYAMPEPRTNDPEMQRLLAMLQGHMQAQPMARPPSISMPVPPVVQPTRASVLGKAISGGPQLRRANNASQQSLLHNQAALAVSRSTPVQDDELSAFGEPDNEVSAGLAVHKPTQSKTMPSIHSRIAEAALLPPPMRIDPDSCNEWARHSSVFSDSGRGSHVYTVIGKAIASAMLAQDNSEESSSSAPRGDVGVRPVQITKQRTTGDINETLVHRRRTDAEQSSIESANVMTPDTFATARQYMGQPSDAPFPDPPAVPLPARQSSSAPTAPLPQPPARDASRSRGSDVSAIAVRHHLQVDEDREEKVEGRDSYASDEQPLPEMVLAEWLGAPADAPTGAGTTQASTPPPRPASFAEKRGVVEALLARVADLESRFACVEAVLGGLEHELDQLLRGRTEPVVRRGKVVDPAAARKPEVRVRDSLSDSPADAEDDGFWRRENLTRYVSQSQADFDEATTQTLVSIMAMLRGLSSVRQAKQAMASIDTVLANLNLSDSQLPR</sequence>
<keyword evidence="3" id="KW-1185">Reference proteome</keyword>
<gene>
    <name evidence="2" type="ORF">DL89DRAFT_121555</name>
</gene>
<feature type="compositionally biased region" description="Low complexity" evidence="1">
    <location>
        <begin position="448"/>
        <end position="460"/>
    </location>
</feature>
<feature type="compositionally biased region" description="Polar residues" evidence="1">
    <location>
        <begin position="1"/>
        <end position="16"/>
    </location>
</feature>
<dbReference type="GeneID" id="63799861"/>
<feature type="compositionally biased region" description="Basic residues" evidence="1">
    <location>
        <begin position="90"/>
        <end position="108"/>
    </location>
</feature>
<accession>A0A1Y1WCV6</accession>
<evidence type="ECO:0000256" key="1">
    <source>
        <dbReference type="SAM" id="MobiDB-lite"/>
    </source>
</evidence>
<dbReference type="EMBL" id="MCFD01000004">
    <property type="protein sequence ID" value="ORX71205.1"/>
    <property type="molecule type" value="Genomic_DNA"/>
</dbReference>